<evidence type="ECO:0000313" key="5">
    <source>
        <dbReference type="EMBL" id="KJE76341.1"/>
    </source>
</evidence>
<name>A0A0D8FTA0_9ACTN</name>
<reference evidence="5 6" key="1">
    <citation type="submission" date="2015-01" db="EMBL/GenBank/DDBJ databases">
        <title>Draft genome of the acidophilic iron oxidizer Ferrimicrobium acidiphilum strain T23.</title>
        <authorList>
            <person name="Poehlein A."/>
            <person name="Eisen S."/>
            <person name="Schloemann M."/>
            <person name="Johnson B.D."/>
            <person name="Daniel R."/>
            <person name="Muehling M."/>
        </authorList>
    </citation>
    <scope>NUCLEOTIDE SEQUENCE [LARGE SCALE GENOMIC DNA]</scope>
    <source>
        <strain evidence="5 6">T23</strain>
    </source>
</reference>
<dbReference type="GO" id="GO:0004385">
    <property type="term" value="F:GMP kinase activity"/>
    <property type="evidence" value="ECO:0007669"/>
    <property type="project" value="UniProtKB-EC"/>
</dbReference>
<proteinExistence type="inferred from homology"/>
<keyword evidence="6" id="KW-1185">Reference proteome</keyword>
<evidence type="ECO:0000259" key="4">
    <source>
        <dbReference type="PROSITE" id="PS50052"/>
    </source>
</evidence>
<dbReference type="GO" id="GO:0005829">
    <property type="term" value="C:cytosol"/>
    <property type="evidence" value="ECO:0007669"/>
    <property type="project" value="TreeGrafter"/>
</dbReference>
<dbReference type="AlphaFoldDB" id="A0A0D8FTA0"/>
<dbReference type="Gene3D" id="3.40.50.300">
    <property type="entry name" value="P-loop containing nucleotide triphosphate hydrolases"/>
    <property type="match status" value="1"/>
</dbReference>
<evidence type="ECO:0000256" key="3">
    <source>
        <dbReference type="ARBA" id="ARBA00022777"/>
    </source>
</evidence>
<evidence type="ECO:0000313" key="6">
    <source>
        <dbReference type="Proteomes" id="UP000032336"/>
    </source>
</evidence>
<dbReference type="PANTHER" id="PTHR23117">
    <property type="entry name" value="GUANYLATE KINASE-RELATED"/>
    <property type="match status" value="1"/>
</dbReference>
<dbReference type="SMART" id="SM00072">
    <property type="entry name" value="GuKc"/>
    <property type="match status" value="1"/>
</dbReference>
<comment type="caution">
    <text evidence="5">The sequence shown here is derived from an EMBL/GenBank/DDBJ whole genome shotgun (WGS) entry which is preliminary data.</text>
</comment>
<dbReference type="SUPFAM" id="SSF52540">
    <property type="entry name" value="P-loop containing nucleoside triphosphate hydrolases"/>
    <property type="match status" value="1"/>
</dbReference>
<dbReference type="EC" id="2.7.4.8" evidence="5"/>
<dbReference type="Gene3D" id="3.30.63.10">
    <property type="entry name" value="Guanylate Kinase phosphate binding domain"/>
    <property type="match status" value="1"/>
</dbReference>
<dbReference type="PROSITE" id="PS50052">
    <property type="entry name" value="GUANYLATE_KINASE_2"/>
    <property type="match status" value="1"/>
</dbReference>
<dbReference type="InterPro" id="IPR027417">
    <property type="entry name" value="P-loop_NTPase"/>
</dbReference>
<evidence type="ECO:0000256" key="1">
    <source>
        <dbReference type="ARBA" id="ARBA00005790"/>
    </source>
</evidence>
<dbReference type="STRING" id="1121877.FEAC_19510"/>
<feature type="domain" description="Guanylate kinase-like" evidence="4">
    <location>
        <begin position="1"/>
        <end position="152"/>
    </location>
</feature>
<accession>A0A0D8FTA0</accession>
<protein>
    <submittedName>
        <fullName evidence="5">Guanylate kinase</fullName>
        <ecNumber evidence="5">2.7.4.8</ecNumber>
    </submittedName>
</protein>
<dbReference type="PANTHER" id="PTHR23117:SF13">
    <property type="entry name" value="GUANYLATE KINASE"/>
    <property type="match status" value="1"/>
</dbReference>
<dbReference type="InterPro" id="IPR008144">
    <property type="entry name" value="Guanylate_kin-like_dom"/>
</dbReference>
<comment type="similarity">
    <text evidence="1">Belongs to the guanylate kinase family.</text>
</comment>
<gene>
    <name evidence="5" type="primary">gmk</name>
    <name evidence="5" type="ORF">FEAC_19510</name>
</gene>
<dbReference type="EMBL" id="JXUW01000018">
    <property type="protein sequence ID" value="KJE76341.1"/>
    <property type="molecule type" value="Genomic_DNA"/>
</dbReference>
<organism evidence="5 6">
    <name type="scientific">Ferrimicrobium acidiphilum DSM 19497</name>
    <dbReference type="NCBI Taxonomy" id="1121877"/>
    <lineage>
        <taxon>Bacteria</taxon>
        <taxon>Bacillati</taxon>
        <taxon>Actinomycetota</taxon>
        <taxon>Acidimicrobiia</taxon>
        <taxon>Acidimicrobiales</taxon>
        <taxon>Acidimicrobiaceae</taxon>
        <taxon>Ferrimicrobium</taxon>
    </lineage>
</organism>
<dbReference type="InterPro" id="IPR008145">
    <property type="entry name" value="GK/Ca_channel_bsu"/>
</dbReference>
<keyword evidence="2 5" id="KW-0808">Transferase</keyword>
<dbReference type="Proteomes" id="UP000032336">
    <property type="component" value="Unassembled WGS sequence"/>
</dbReference>
<evidence type="ECO:0000256" key="2">
    <source>
        <dbReference type="ARBA" id="ARBA00022679"/>
    </source>
</evidence>
<dbReference type="eggNOG" id="COG0194">
    <property type="taxonomic scope" value="Bacteria"/>
</dbReference>
<dbReference type="Pfam" id="PF00625">
    <property type="entry name" value="Guanylate_kin"/>
    <property type="match status" value="1"/>
</dbReference>
<sequence>MRLPYLALSRSWTTRERRDGESADAYTFVSRERFVSAIDAGFFLEWEEFGGYLYGTPRTAPENGRVLLLEIDAKGARTVRGLEPSALIIGLEPPSLDTLRDRMAQRGDDADHIARRIAIATDEMDIARSVADNVVVNNDLDTSVAEVVALIEGWLAKRSTPT</sequence>
<keyword evidence="3 5" id="KW-0418">Kinase</keyword>